<keyword evidence="2" id="KW-1185">Reference proteome</keyword>
<name>A0A4Y2TLS3_ARAVE</name>
<gene>
    <name evidence="1" type="ORF">AVEN_93673_1</name>
</gene>
<dbReference type="CDD" id="cd09276">
    <property type="entry name" value="Rnase_HI_RT_non_LTR"/>
    <property type="match status" value="1"/>
</dbReference>
<dbReference type="SUPFAM" id="SSF53098">
    <property type="entry name" value="Ribonuclease H-like"/>
    <property type="match status" value="1"/>
</dbReference>
<organism evidence="1 2">
    <name type="scientific">Araneus ventricosus</name>
    <name type="common">Orbweaver spider</name>
    <name type="synonym">Epeira ventricosa</name>
    <dbReference type="NCBI Taxonomy" id="182803"/>
    <lineage>
        <taxon>Eukaryota</taxon>
        <taxon>Metazoa</taxon>
        <taxon>Ecdysozoa</taxon>
        <taxon>Arthropoda</taxon>
        <taxon>Chelicerata</taxon>
        <taxon>Arachnida</taxon>
        <taxon>Araneae</taxon>
        <taxon>Araneomorphae</taxon>
        <taxon>Entelegynae</taxon>
        <taxon>Araneoidea</taxon>
        <taxon>Araneidae</taxon>
        <taxon>Araneus</taxon>
    </lineage>
</organism>
<dbReference type="AlphaFoldDB" id="A0A4Y2TLS3"/>
<dbReference type="Gene3D" id="3.30.420.10">
    <property type="entry name" value="Ribonuclease H-like superfamily/Ribonuclease H"/>
    <property type="match status" value="1"/>
</dbReference>
<dbReference type="EMBL" id="BGPR01029098">
    <property type="protein sequence ID" value="GBO00674.1"/>
    <property type="molecule type" value="Genomic_DNA"/>
</dbReference>
<dbReference type="InterPro" id="IPR036397">
    <property type="entry name" value="RNaseH_sf"/>
</dbReference>
<evidence type="ECO:0000313" key="1">
    <source>
        <dbReference type="EMBL" id="GBO00674.1"/>
    </source>
</evidence>
<dbReference type="OrthoDB" id="6436497at2759"/>
<accession>A0A4Y2TLS3</accession>
<protein>
    <submittedName>
        <fullName evidence="1">Uncharacterized protein</fullName>
    </submittedName>
</protein>
<dbReference type="GO" id="GO:0003676">
    <property type="term" value="F:nucleic acid binding"/>
    <property type="evidence" value="ECO:0007669"/>
    <property type="project" value="InterPro"/>
</dbReference>
<evidence type="ECO:0000313" key="2">
    <source>
        <dbReference type="Proteomes" id="UP000499080"/>
    </source>
</evidence>
<comment type="caution">
    <text evidence="1">The sequence shown here is derived from an EMBL/GenBank/DDBJ whole genome shotgun (WGS) entry which is preliminary data.</text>
</comment>
<reference evidence="1 2" key="1">
    <citation type="journal article" date="2019" name="Sci. Rep.">
        <title>Orb-weaving spider Araneus ventricosus genome elucidates the spidroin gene catalogue.</title>
        <authorList>
            <person name="Kono N."/>
            <person name="Nakamura H."/>
            <person name="Ohtoshi R."/>
            <person name="Moran D.A.P."/>
            <person name="Shinohara A."/>
            <person name="Yoshida Y."/>
            <person name="Fujiwara M."/>
            <person name="Mori M."/>
            <person name="Tomita M."/>
            <person name="Arakawa K."/>
        </authorList>
    </citation>
    <scope>NUCLEOTIDE SEQUENCE [LARGE SCALE GENOMIC DNA]</scope>
</reference>
<dbReference type="InterPro" id="IPR012337">
    <property type="entry name" value="RNaseH-like_sf"/>
</dbReference>
<proteinExistence type="predicted"/>
<dbReference type="Proteomes" id="UP000499080">
    <property type="component" value="Unassembled WGS sequence"/>
</dbReference>
<sequence length="212" mass="24098">MPVSLCACAVTKRIRYSPLFVKGGRYFQEYSTSFPQRRVQWRTGQVASLPDGKWAPLHSNSARLYAHHDFPDASRAKLAIQRSKKIRQDKKGAKLCEYNRKVDIVQCSQDGPPDNYIIFSDSLSALESMTSLNRFSHPLSFNILELHDRLTTKGFTILFCWIPSHVGISGNELADNLAKSVPNSLNSPVPVNDVNKYCLRFIRRIERTVLII</sequence>